<dbReference type="InterPro" id="IPR054105">
    <property type="entry name" value="WHD_NrtR"/>
</dbReference>
<dbReference type="EMBL" id="FZOF01000018">
    <property type="protein sequence ID" value="SNT26388.1"/>
    <property type="molecule type" value="Genomic_DNA"/>
</dbReference>
<dbReference type="Pfam" id="PF00293">
    <property type="entry name" value="NUDIX"/>
    <property type="match status" value="1"/>
</dbReference>
<reference evidence="4 5" key="1">
    <citation type="submission" date="2017-06" db="EMBL/GenBank/DDBJ databases">
        <authorList>
            <person name="Kim H.J."/>
            <person name="Triplett B.A."/>
        </authorList>
    </citation>
    <scope>NUCLEOTIDE SEQUENCE [LARGE SCALE GENOMIC DNA]</scope>
    <source>
        <strain evidence="4 5">CGMCC 4.1858</strain>
    </source>
</reference>
<keyword evidence="1" id="KW-0378">Hydrolase</keyword>
<gene>
    <name evidence="4" type="ORF">SAMN05216252_118146</name>
</gene>
<feature type="domain" description="Nudix hydrolase" evidence="3">
    <location>
        <begin position="23"/>
        <end position="161"/>
    </location>
</feature>
<dbReference type="SUPFAM" id="SSF55811">
    <property type="entry name" value="Nudix"/>
    <property type="match status" value="1"/>
</dbReference>
<dbReference type="RefSeq" id="WP_089226838.1">
    <property type="nucleotide sequence ID" value="NZ_FZOF01000018.1"/>
</dbReference>
<evidence type="ECO:0000313" key="4">
    <source>
        <dbReference type="EMBL" id="SNT26388.1"/>
    </source>
</evidence>
<evidence type="ECO:0000259" key="3">
    <source>
        <dbReference type="PROSITE" id="PS51462"/>
    </source>
</evidence>
<dbReference type="PRINTS" id="PR00502">
    <property type="entry name" value="NUDIXFAMILY"/>
</dbReference>
<evidence type="ECO:0000313" key="5">
    <source>
        <dbReference type="Proteomes" id="UP000198280"/>
    </source>
</evidence>
<dbReference type="Gene3D" id="3.90.79.10">
    <property type="entry name" value="Nucleoside Triphosphate Pyrophosphohydrolase"/>
    <property type="match status" value="1"/>
</dbReference>
<proteinExistence type="predicted"/>
<dbReference type="InterPro" id="IPR015797">
    <property type="entry name" value="NUDIX_hydrolase-like_dom_sf"/>
</dbReference>
<name>A0A239L902_9ACTN</name>
<dbReference type="InterPro" id="IPR011213">
    <property type="entry name" value="NMN_biosyn"/>
</dbReference>
<dbReference type="InterPro" id="IPR000086">
    <property type="entry name" value="NUDIX_hydrolase_dom"/>
</dbReference>
<dbReference type="Proteomes" id="UP000198280">
    <property type="component" value="Unassembled WGS sequence"/>
</dbReference>
<protein>
    <submittedName>
        <fullName evidence="4">8-oxo-dGTP diphosphatase</fullName>
    </submittedName>
</protein>
<dbReference type="Gene3D" id="1.10.10.10">
    <property type="entry name" value="Winged helix-like DNA-binding domain superfamily/Winged helix DNA-binding domain"/>
    <property type="match status" value="1"/>
</dbReference>
<dbReference type="OrthoDB" id="9786141at2"/>
<dbReference type="AlphaFoldDB" id="A0A239L902"/>
<dbReference type="GO" id="GO:0016787">
    <property type="term" value="F:hydrolase activity"/>
    <property type="evidence" value="ECO:0007669"/>
    <property type="project" value="UniProtKB-KW"/>
</dbReference>
<evidence type="ECO:0000256" key="2">
    <source>
        <dbReference type="SAM" id="MobiDB-lite"/>
    </source>
</evidence>
<keyword evidence="5" id="KW-1185">Reference proteome</keyword>
<dbReference type="SUPFAM" id="SSF46785">
    <property type="entry name" value="Winged helix' DNA-binding domain"/>
    <property type="match status" value="1"/>
</dbReference>
<dbReference type="PANTHER" id="PTHR43736">
    <property type="entry name" value="ADP-RIBOSE PYROPHOSPHATASE"/>
    <property type="match status" value="1"/>
</dbReference>
<dbReference type="CDD" id="cd18873">
    <property type="entry name" value="NUDIX_NadM_like"/>
    <property type="match status" value="1"/>
</dbReference>
<dbReference type="InterPro" id="IPR036388">
    <property type="entry name" value="WH-like_DNA-bd_sf"/>
</dbReference>
<dbReference type="PROSITE" id="PS51462">
    <property type="entry name" value="NUDIX"/>
    <property type="match status" value="1"/>
</dbReference>
<dbReference type="PIRSF" id="PIRSF019423">
    <property type="entry name" value="NMN_biosyn"/>
    <property type="match status" value="1"/>
</dbReference>
<dbReference type="InterPro" id="IPR020476">
    <property type="entry name" value="Nudix_hydrolase"/>
</dbReference>
<feature type="compositionally biased region" description="Gly residues" evidence="2">
    <location>
        <begin position="164"/>
        <end position="191"/>
    </location>
</feature>
<organism evidence="4 5">
    <name type="scientific">Actinacidiphila glaucinigra</name>
    <dbReference type="NCBI Taxonomy" id="235986"/>
    <lineage>
        <taxon>Bacteria</taxon>
        <taxon>Bacillati</taxon>
        <taxon>Actinomycetota</taxon>
        <taxon>Actinomycetes</taxon>
        <taxon>Kitasatosporales</taxon>
        <taxon>Streptomycetaceae</taxon>
        <taxon>Actinacidiphila</taxon>
    </lineage>
</organism>
<feature type="region of interest" description="Disordered" evidence="2">
    <location>
        <begin position="145"/>
        <end position="191"/>
    </location>
</feature>
<dbReference type="PANTHER" id="PTHR43736:SF4">
    <property type="entry name" value="SLR1690 PROTEIN"/>
    <property type="match status" value="1"/>
</dbReference>
<sequence length="308" mass="32341">MTDRQGEDAFLAAYDPRAFEPIAVTVDVVALTLRQGALHVLLVRRGGRPYEGAWALPGGFVQAGRESLDEAAARELAEETGLDAARGLGRVHLEQLGSYGRPDRDPRMHVVSVAYLAFAPDLPEARAGSDAAAAEWVPVEAVAPQGNPDAATARPMEQDRPAGIHGGGSGRRSGEAPGDGAGQGAGPDAGFDAGRGAGLAFDHGTILAEGLDRARAKIEYTPLAAAFLGEEFTITELRSVYEAVWGRTLHAGNFHRKVLSVPGFVESTGTTAGRGGSKGGPRARLYRAGDARLLHPALLRPDREDSVR</sequence>
<evidence type="ECO:0000256" key="1">
    <source>
        <dbReference type="ARBA" id="ARBA00022801"/>
    </source>
</evidence>
<accession>A0A239L902</accession>
<dbReference type="InterPro" id="IPR036390">
    <property type="entry name" value="WH_DNA-bd_sf"/>
</dbReference>
<dbReference type="Pfam" id="PF21906">
    <property type="entry name" value="WHD_NrtR"/>
    <property type="match status" value="1"/>
</dbReference>